<evidence type="ECO:0000256" key="5">
    <source>
        <dbReference type="ARBA" id="ARBA00022801"/>
    </source>
</evidence>
<evidence type="ECO:0000259" key="11">
    <source>
        <dbReference type="PROSITE" id="PS51820"/>
    </source>
</evidence>
<evidence type="ECO:0000256" key="6">
    <source>
        <dbReference type="ARBA" id="ARBA00023002"/>
    </source>
</evidence>
<dbReference type="SUPFAM" id="SSF52279">
    <property type="entry name" value="Beta-D-glucan exohydrolase, C-terminal domain"/>
    <property type="match status" value="1"/>
</dbReference>
<evidence type="ECO:0000256" key="3">
    <source>
        <dbReference type="ARBA" id="ARBA00005336"/>
    </source>
</evidence>
<organism evidence="12 13">
    <name type="scientific">Seiridium unicorne</name>
    <dbReference type="NCBI Taxonomy" id="138068"/>
    <lineage>
        <taxon>Eukaryota</taxon>
        <taxon>Fungi</taxon>
        <taxon>Dikarya</taxon>
        <taxon>Ascomycota</taxon>
        <taxon>Pezizomycotina</taxon>
        <taxon>Sordariomycetes</taxon>
        <taxon>Xylariomycetidae</taxon>
        <taxon>Amphisphaeriales</taxon>
        <taxon>Sporocadaceae</taxon>
        <taxon>Seiridium</taxon>
    </lineage>
</organism>
<dbReference type="InterPro" id="IPR001764">
    <property type="entry name" value="Glyco_hydro_3_N"/>
</dbReference>
<dbReference type="Pfam" id="PF00248">
    <property type="entry name" value="Aldo_ket_red"/>
    <property type="match status" value="1"/>
</dbReference>
<dbReference type="SUPFAM" id="SSF51445">
    <property type="entry name" value="(Trans)glycosidases"/>
    <property type="match status" value="1"/>
</dbReference>
<name>A0ABR2VH56_9PEZI</name>
<reference evidence="12 13" key="1">
    <citation type="journal article" date="2024" name="J. Plant Pathol.">
        <title>Sequence and assembly of the genome of Seiridium unicorne, isolate CBS 538.82, causal agent of cypress canker disease.</title>
        <authorList>
            <person name="Scali E."/>
            <person name="Rocca G.D."/>
            <person name="Danti R."/>
            <person name="Garbelotto M."/>
            <person name="Barberini S."/>
            <person name="Baroncelli R."/>
            <person name="Emiliani G."/>
        </authorList>
    </citation>
    <scope>NUCLEOTIDE SEQUENCE [LARGE SCALE GENOMIC DNA]</scope>
    <source>
        <strain evidence="12 13">BM-138-508</strain>
    </source>
</reference>
<dbReference type="EMBL" id="JARVKF010000002">
    <property type="protein sequence ID" value="KAK9426273.1"/>
    <property type="molecule type" value="Genomic_DNA"/>
</dbReference>
<keyword evidence="13" id="KW-1185">Reference proteome</keyword>
<dbReference type="Pfam" id="PF01915">
    <property type="entry name" value="Glyco_hydro_3_C"/>
    <property type="match status" value="1"/>
</dbReference>
<dbReference type="Gene3D" id="3.40.50.1700">
    <property type="entry name" value="Glycoside hydrolase family 3 C-terminal domain"/>
    <property type="match status" value="1"/>
</dbReference>
<evidence type="ECO:0000256" key="10">
    <source>
        <dbReference type="ARBA" id="ARBA00023326"/>
    </source>
</evidence>
<dbReference type="PANTHER" id="PTHR42715">
    <property type="entry name" value="BETA-GLUCOSIDASE"/>
    <property type="match status" value="1"/>
</dbReference>
<dbReference type="PROSITE" id="PS51820">
    <property type="entry name" value="PA14"/>
    <property type="match status" value="1"/>
</dbReference>
<evidence type="ECO:0000256" key="4">
    <source>
        <dbReference type="ARBA" id="ARBA00012744"/>
    </source>
</evidence>
<keyword evidence="5" id="KW-0378">Hydrolase</keyword>
<evidence type="ECO:0000256" key="2">
    <source>
        <dbReference type="ARBA" id="ARBA00004987"/>
    </source>
</evidence>
<proteinExistence type="inferred from homology"/>
<dbReference type="PRINTS" id="PR00133">
    <property type="entry name" value="GLHYDRLASE3"/>
</dbReference>
<dbReference type="Gene3D" id="3.20.20.100">
    <property type="entry name" value="NADP-dependent oxidoreductase domain"/>
    <property type="match status" value="1"/>
</dbReference>
<dbReference type="InterPro" id="IPR036962">
    <property type="entry name" value="Glyco_hydro_3_N_sf"/>
</dbReference>
<dbReference type="InterPro" id="IPR017853">
    <property type="entry name" value="GH"/>
</dbReference>
<dbReference type="Proteomes" id="UP001408356">
    <property type="component" value="Unassembled WGS sequence"/>
</dbReference>
<evidence type="ECO:0000313" key="13">
    <source>
        <dbReference type="Proteomes" id="UP001408356"/>
    </source>
</evidence>
<keyword evidence="6" id="KW-0560">Oxidoreductase</keyword>
<evidence type="ECO:0000256" key="8">
    <source>
        <dbReference type="ARBA" id="ARBA00023277"/>
    </source>
</evidence>
<dbReference type="Gene3D" id="2.60.40.10">
    <property type="entry name" value="Immunoglobulins"/>
    <property type="match status" value="1"/>
</dbReference>
<keyword evidence="7" id="KW-0325">Glycoprotein</keyword>
<dbReference type="InterPro" id="IPR023210">
    <property type="entry name" value="NADP_OxRdtase_dom"/>
</dbReference>
<comment type="similarity">
    <text evidence="3">Belongs to the glycosyl hydrolase 3 family.</text>
</comment>
<comment type="caution">
    <text evidence="12">The sequence shown here is derived from an EMBL/GenBank/DDBJ whole genome shotgun (WGS) entry which is preliminary data.</text>
</comment>
<dbReference type="InterPro" id="IPR013783">
    <property type="entry name" value="Ig-like_fold"/>
</dbReference>
<dbReference type="InterPro" id="IPR037524">
    <property type="entry name" value="PA14/GLEYA"/>
</dbReference>
<dbReference type="SUPFAM" id="SSF51430">
    <property type="entry name" value="NAD(P)-linked oxidoreductase"/>
    <property type="match status" value="1"/>
</dbReference>
<accession>A0ABR2VH56</accession>
<dbReference type="InterPro" id="IPR050288">
    <property type="entry name" value="Cellulose_deg_GH3"/>
</dbReference>
<dbReference type="Gene3D" id="3.20.20.300">
    <property type="entry name" value="Glycoside hydrolase, family 3, N-terminal domain"/>
    <property type="match status" value="1"/>
</dbReference>
<dbReference type="SMART" id="SM01217">
    <property type="entry name" value="Fn3_like"/>
    <property type="match status" value="1"/>
</dbReference>
<keyword evidence="8" id="KW-0119">Carbohydrate metabolism</keyword>
<dbReference type="Pfam" id="PF07691">
    <property type="entry name" value="PA14"/>
    <property type="match status" value="1"/>
</dbReference>
<keyword evidence="10" id="KW-0624">Polysaccharide degradation</keyword>
<dbReference type="PANTHER" id="PTHR42715:SF10">
    <property type="entry name" value="BETA-GLUCOSIDASE"/>
    <property type="match status" value="1"/>
</dbReference>
<dbReference type="InterPro" id="IPR036812">
    <property type="entry name" value="NAD(P)_OxRdtase_dom_sf"/>
</dbReference>
<comment type="catalytic activity">
    <reaction evidence="1">
        <text>Hydrolysis of terminal, non-reducing beta-D-glucosyl residues with release of beta-D-glucose.</text>
        <dbReference type="EC" id="3.2.1.21"/>
    </reaction>
</comment>
<dbReference type="Pfam" id="PF00933">
    <property type="entry name" value="Glyco_hydro_3"/>
    <property type="match status" value="1"/>
</dbReference>
<keyword evidence="9" id="KW-0326">Glycosidase</keyword>
<evidence type="ECO:0000256" key="7">
    <source>
        <dbReference type="ARBA" id="ARBA00023180"/>
    </source>
</evidence>
<dbReference type="EC" id="3.2.1.21" evidence="4"/>
<dbReference type="InterPro" id="IPR002772">
    <property type="entry name" value="Glyco_hydro_3_C"/>
</dbReference>
<comment type="pathway">
    <text evidence="2">Glycan metabolism; cellulose degradation.</text>
</comment>
<gene>
    <name evidence="12" type="ORF">SUNI508_02714</name>
</gene>
<evidence type="ECO:0000313" key="12">
    <source>
        <dbReference type="EMBL" id="KAK9426273.1"/>
    </source>
</evidence>
<dbReference type="Gene3D" id="2.60.120.260">
    <property type="entry name" value="Galactose-binding domain-like"/>
    <property type="match status" value="1"/>
</dbReference>
<evidence type="ECO:0000256" key="9">
    <source>
        <dbReference type="ARBA" id="ARBA00023295"/>
    </source>
</evidence>
<feature type="domain" description="PA14" evidence="11">
    <location>
        <begin position="945"/>
        <end position="1088"/>
    </location>
</feature>
<sequence length="1343" mass="147582">MAVTQNRKAKTAHVNMMTDTIITNLPTDGLRIILRSLLASHPEITGTFEAETRKYVEEVALPAAKAPETKVDLARLDTTQKTIRCMLGSGLCYRSLPLLSELATQGATMLLESDEKVASKLYDVLASIDGDIVQAITAVQKTLFVSSGARCLSEDEQALMRALYQSLIDCQVITGNGGKEFPYGRALYATASLLGAPEPSNTGTTVIPLDGDNDQVPLEAPETFELNGRRLPRIFSGLWQMSSPAWGSAPTSKIIAQFSKHVQSGFTAFDMADHYGDAEIIFGRFWASYPHKDSLFAATKYCVFHPMTVTREAVGANISERCERLQRKKLDLLQFHWQFYNDPQYIDALRFLAEDERVGTLGLCNFDTKHLEKVLENGIDVHSNQIQFSLIDSRPTLKMDKVCEKHNVKLLTYGTLCGGFLAKKWIGKQEPDLYDESITPSQRKSLYVPLEQVPLQYRLNLKTDVQWCVKKSCTHYHHREPGIRKVTGYSVSEMKPFTTALCAAWAVGVTAVQPWLDTSLPYEKRLLAFIAQLNDTQKYAMVQGDTVLDDNGTGVNACIGHISGNDTLGIPAICMGDGPVGVGNSLDNVTTFPAPVAAASTWNTSLQYLFGQALAQEHMGKGRNVVLAPTINILRSPLWARAAETLSEDPWLTARMAVAGIEGIQSQGALACPKHFAAYNQDTNRFGLDPEWVAIDAQVDKRVLHELYFPAFKASVQEADAASIMCSYNRLNGYFTCENDWLLNTTLRQEWGFEGFVVADWYFSTRSTVGAVMAGLDISMPGGDLTDEYGLPAYYGDLLVEAVNNGSIPHSRLDDMVERVWRYMFKLGMVDNPVTGASLSYVRTQAHLDLTQQMAEDGTVLLKNEDRTLPLAPDKYSKIAVFGVDATDQSQVSENHGGFVIDSTLVVQAPLDALKRRGAADNITVEYAEAYPGTGQFATIPSSMFKDGGVNVTYYTTTDFSGPVNETDFVPNITIATFPSNLWQAWPQVFSADYEATFLPNTTGTYHFSMYGQGTALLYINDVLVANMSFANFGNYVQGIAYLEADTEVKLSLKYHMGYSLSTGGYGVTLGVNVGNQTRDAEADALAEWADVSIIFVSDRLSEGADSGLGLSLPGDQDALVARLSKISKKTIVVLNTNSAVLMPWIDSVDAVLEAWYAGQQVGLALERLMFGDVSPSGKLPLTFPKTLEDTIQINSNIEVSFSEGLYVGYKGYDKNSIEPLFPFGHGLTYSEFSLHCMTVFSNESAVSVKATLKNDGAVDARQVVQLYVGYPEEADEPPKLLRAFEKVEVPAGESMLVELVVKTEDLMVWSEASQGWAFVNGTYDFMLGFSAGDIQLNQSLEL</sequence>
<dbReference type="InterPro" id="IPR026891">
    <property type="entry name" value="Fn3-like"/>
</dbReference>
<dbReference type="InterPro" id="IPR011658">
    <property type="entry name" value="PA14_dom"/>
</dbReference>
<dbReference type="InterPro" id="IPR036881">
    <property type="entry name" value="Glyco_hydro_3_C_sf"/>
</dbReference>
<evidence type="ECO:0000256" key="1">
    <source>
        <dbReference type="ARBA" id="ARBA00000448"/>
    </source>
</evidence>
<dbReference type="SUPFAM" id="SSF56988">
    <property type="entry name" value="Anthrax protective antigen"/>
    <property type="match status" value="1"/>
</dbReference>
<protein>
    <recommendedName>
        <fullName evidence="4">beta-glucosidase</fullName>
        <ecNumber evidence="4">3.2.1.21</ecNumber>
    </recommendedName>
</protein>
<dbReference type="Pfam" id="PF14310">
    <property type="entry name" value="Fn3-like"/>
    <property type="match status" value="1"/>
</dbReference>